<dbReference type="PANTHER" id="PTHR24148:SF80">
    <property type="entry name" value="HETEROKARYON INCOMPATIBILITY DOMAIN-CONTAINING PROTEIN"/>
    <property type="match status" value="1"/>
</dbReference>
<sequence>MSSTDKNELLSAFGSRGTQGQFELASTENHPEVNTENEIRTWASTKTISAATRGNDKGKLYRPFVDPYEIRVLEIKPGANSEKLQGSLHHCSVEFESEPKDFLAFKGETLIETRQSRLTYKYLTMYALSMDDLTTPVFYTALSYTWGSQIFDGIIECDGHEKAITKSLEAALRNFRKPDRSVVMWIDQICIDQDNSTEKEKQIPMMGKIYQHAWNTVIWRNLWNLLSRPWFKRLWIIQEVMLSRNLWVTCGDSLITWDNLSNSCIHFSACGISQWLQQHFLDSSSTSGRVDICKSIIDLSLEKSFHEGHEDGLPLFELLVATRYAQCYDSRDKIYGLLAVCRNNDRTAARTSYVPDFTAAELYRDMTFHHLADNLGGLRLTSVLTSVDHDSPDLPSWVPDWRRPRETTALGYSTSAQSIYNPNGRFQPKIGQIDYTLNSQKKNELQAQGIFFDTLIKASELYIDPDLTYLNPSTNRTLLEFFKIASQLQHYPAPNTIFSAFWHTLVAGKDASGRLKCPSSFAEIISLLLDASTGRLELVSLASRTAGKTFQEVRTAMKLAVKNRKLGITEKGYLGLFPRHTEVGDGFQSITAGSPEDN</sequence>
<protein>
    <recommendedName>
        <fullName evidence="1">Heterokaryon incompatibility domain-containing protein</fullName>
    </recommendedName>
</protein>
<dbReference type="EMBL" id="KZ613962">
    <property type="protein sequence ID" value="PMD31539.1"/>
    <property type="molecule type" value="Genomic_DNA"/>
</dbReference>
<dbReference type="Pfam" id="PF06985">
    <property type="entry name" value="HET"/>
    <property type="match status" value="1"/>
</dbReference>
<feature type="domain" description="Heterokaryon incompatibility" evidence="1">
    <location>
        <begin position="139"/>
        <end position="219"/>
    </location>
</feature>
<dbReference type="Proteomes" id="UP000235786">
    <property type="component" value="Unassembled WGS sequence"/>
</dbReference>
<dbReference type="PANTHER" id="PTHR24148">
    <property type="entry name" value="ANKYRIN REPEAT DOMAIN-CONTAINING PROTEIN 39 HOMOLOG-RELATED"/>
    <property type="match status" value="1"/>
</dbReference>
<dbReference type="OrthoDB" id="3557394at2759"/>
<dbReference type="STRING" id="1149755.A0A2J6QZ74"/>
<dbReference type="InterPro" id="IPR052895">
    <property type="entry name" value="HetReg/Transcr_Mod"/>
</dbReference>
<accession>A0A2J6QZ74</accession>
<dbReference type="InterPro" id="IPR010730">
    <property type="entry name" value="HET"/>
</dbReference>
<gene>
    <name evidence="2" type="ORF">L207DRAFT_572752</name>
</gene>
<keyword evidence="3" id="KW-1185">Reference proteome</keyword>
<evidence type="ECO:0000259" key="1">
    <source>
        <dbReference type="Pfam" id="PF06985"/>
    </source>
</evidence>
<evidence type="ECO:0000313" key="3">
    <source>
        <dbReference type="Proteomes" id="UP000235786"/>
    </source>
</evidence>
<organism evidence="2 3">
    <name type="scientific">Hyaloscypha variabilis (strain UAMH 11265 / GT02V1 / F)</name>
    <name type="common">Meliniomyces variabilis</name>
    <dbReference type="NCBI Taxonomy" id="1149755"/>
    <lineage>
        <taxon>Eukaryota</taxon>
        <taxon>Fungi</taxon>
        <taxon>Dikarya</taxon>
        <taxon>Ascomycota</taxon>
        <taxon>Pezizomycotina</taxon>
        <taxon>Leotiomycetes</taxon>
        <taxon>Helotiales</taxon>
        <taxon>Hyaloscyphaceae</taxon>
        <taxon>Hyaloscypha</taxon>
        <taxon>Hyaloscypha variabilis</taxon>
    </lineage>
</organism>
<reference evidence="2 3" key="1">
    <citation type="submission" date="2016-04" db="EMBL/GenBank/DDBJ databases">
        <title>A degradative enzymes factory behind the ericoid mycorrhizal symbiosis.</title>
        <authorList>
            <consortium name="DOE Joint Genome Institute"/>
            <person name="Martino E."/>
            <person name="Morin E."/>
            <person name="Grelet G."/>
            <person name="Kuo A."/>
            <person name="Kohler A."/>
            <person name="Daghino S."/>
            <person name="Barry K."/>
            <person name="Choi C."/>
            <person name="Cichocki N."/>
            <person name="Clum A."/>
            <person name="Copeland A."/>
            <person name="Hainaut M."/>
            <person name="Haridas S."/>
            <person name="Labutti K."/>
            <person name="Lindquist E."/>
            <person name="Lipzen A."/>
            <person name="Khouja H.-R."/>
            <person name="Murat C."/>
            <person name="Ohm R."/>
            <person name="Olson A."/>
            <person name="Spatafora J."/>
            <person name="Veneault-Fourrey C."/>
            <person name="Henrissat B."/>
            <person name="Grigoriev I."/>
            <person name="Martin F."/>
            <person name="Perotto S."/>
        </authorList>
    </citation>
    <scope>NUCLEOTIDE SEQUENCE [LARGE SCALE GENOMIC DNA]</scope>
    <source>
        <strain evidence="2 3">F</strain>
    </source>
</reference>
<dbReference type="AlphaFoldDB" id="A0A2J6QZ74"/>
<evidence type="ECO:0000313" key="2">
    <source>
        <dbReference type="EMBL" id="PMD31539.1"/>
    </source>
</evidence>
<name>A0A2J6QZ74_HYAVF</name>
<proteinExistence type="predicted"/>